<dbReference type="RefSeq" id="WP_240366771.1">
    <property type="nucleotide sequence ID" value="NZ_UHFR01000005.1"/>
</dbReference>
<evidence type="ECO:0000313" key="3">
    <source>
        <dbReference type="Proteomes" id="UP000254634"/>
    </source>
</evidence>
<dbReference type="EMBL" id="UHFR01000005">
    <property type="protein sequence ID" value="SUN76783.1"/>
    <property type="molecule type" value="Genomic_DNA"/>
</dbReference>
<protein>
    <submittedName>
        <fullName evidence="2">Domain of uncharacterized function (DUF1837)</fullName>
    </submittedName>
</protein>
<name>A0A380KXU5_9STRE</name>
<dbReference type="STRING" id="1123307.GCA_000380065_00860"/>
<evidence type="ECO:0000313" key="2">
    <source>
        <dbReference type="EMBL" id="SUN76783.1"/>
    </source>
</evidence>
<evidence type="ECO:0000259" key="1">
    <source>
        <dbReference type="Pfam" id="PF08878"/>
    </source>
</evidence>
<organism evidence="2 3">
    <name type="scientific">Streptococcus massiliensis</name>
    <dbReference type="NCBI Taxonomy" id="313439"/>
    <lineage>
        <taxon>Bacteria</taxon>
        <taxon>Bacillati</taxon>
        <taxon>Bacillota</taxon>
        <taxon>Bacilli</taxon>
        <taxon>Lactobacillales</taxon>
        <taxon>Streptococcaceae</taxon>
        <taxon>Streptococcus</taxon>
    </lineage>
</organism>
<proteinExistence type="predicted"/>
<gene>
    <name evidence="2" type="ORF">NCTC13765_01283</name>
</gene>
<keyword evidence="3" id="KW-1185">Reference proteome</keyword>
<dbReference type="InterPro" id="IPR014976">
    <property type="entry name" value="AbpA_HamA_C"/>
</dbReference>
<dbReference type="Pfam" id="PF08878">
    <property type="entry name" value="HamA"/>
    <property type="match status" value="1"/>
</dbReference>
<dbReference type="AlphaFoldDB" id="A0A380KXU5"/>
<sequence>MKLNPNSKNAIKQFKHIKHLSISENIDDGFLDLFLLPINARNFDYNSVSDNLIESVADYALSWKIRDKYKDKAMTLSKKAREKFKEATKNDGELGELLLFCFLEGHLEAPKILTKLELKTSNQLYVNGSDGVHLKKNSRTKISTNFWRIKDLQRLK</sequence>
<reference evidence="2" key="1">
    <citation type="submission" date="2018-06" db="EMBL/GenBank/DDBJ databases">
        <authorList>
            <consortium name="Pathogen Informatics"/>
            <person name="Doyle S."/>
        </authorList>
    </citation>
    <scope>NUCLEOTIDE SEQUENCE [LARGE SCALE GENOMIC DNA]</scope>
    <source>
        <strain evidence="2">NCTC13765</strain>
    </source>
</reference>
<dbReference type="Proteomes" id="UP000254634">
    <property type="component" value="Unassembled WGS sequence"/>
</dbReference>
<accession>A0A380KXU5</accession>
<feature type="domain" description="Anti-bacteriophage protein A/HamA C-terminal" evidence="1">
    <location>
        <begin position="17"/>
        <end position="138"/>
    </location>
</feature>